<name>A0A1H6Y1K8_9FLAO</name>
<evidence type="ECO:0000259" key="1">
    <source>
        <dbReference type="Pfam" id="PF00535"/>
    </source>
</evidence>
<protein>
    <submittedName>
        <fullName evidence="2">Glycosyltransferase involved in cell wall bisynthesis</fullName>
    </submittedName>
</protein>
<evidence type="ECO:0000313" key="2">
    <source>
        <dbReference type="EMBL" id="SEJ31000.1"/>
    </source>
</evidence>
<proteinExistence type="predicted"/>
<dbReference type="GO" id="GO:0016740">
    <property type="term" value="F:transferase activity"/>
    <property type="evidence" value="ECO:0007669"/>
    <property type="project" value="UniProtKB-KW"/>
</dbReference>
<organism evidence="2 3">
    <name type="scientific">Flavobacterium terrigena</name>
    <dbReference type="NCBI Taxonomy" id="402734"/>
    <lineage>
        <taxon>Bacteria</taxon>
        <taxon>Pseudomonadati</taxon>
        <taxon>Bacteroidota</taxon>
        <taxon>Flavobacteriia</taxon>
        <taxon>Flavobacteriales</taxon>
        <taxon>Flavobacteriaceae</taxon>
        <taxon>Flavobacterium</taxon>
    </lineage>
</organism>
<gene>
    <name evidence="2" type="ORF">SAMN05660918_2935</name>
</gene>
<dbReference type="InterPro" id="IPR029044">
    <property type="entry name" value="Nucleotide-diphossugar_trans"/>
</dbReference>
<dbReference type="Proteomes" id="UP000199702">
    <property type="component" value="Unassembled WGS sequence"/>
</dbReference>
<dbReference type="Pfam" id="PF00535">
    <property type="entry name" value="Glycos_transf_2"/>
    <property type="match status" value="1"/>
</dbReference>
<keyword evidence="3" id="KW-1185">Reference proteome</keyword>
<keyword evidence="2" id="KW-0808">Transferase</keyword>
<dbReference type="InterPro" id="IPR001173">
    <property type="entry name" value="Glyco_trans_2-like"/>
</dbReference>
<evidence type="ECO:0000313" key="3">
    <source>
        <dbReference type="Proteomes" id="UP000199702"/>
    </source>
</evidence>
<dbReference type="AlphaFoldDB" id="A0A1H6Y1K8"/>
<dbReference type="RefSeq" id="WP_091315541.1">
    <property type="nucleotide sequence ID" value="NZ_CBCSJU010000009.1"/>
</dbReference>
<dbReference type="OrthoDB" id="6307329at2"/>
<dbReference type="SUPFAM" id="SSF53448">
    <property type="entry name" value="Nucleotide-diphospho-sugar transferases"/>
    <property type="match status" value="1"/>
</dbReference>
<dbReference type="InterPro" id="IPR050834">
    <property type="entry name" value="Glycosyltransf_2"/>
</dbReference>
<dbReference type="PANTHER" id="PTHR43685:SF2">
    <property type="entry name" value="GLYCOSYLTRANSFERASE 2-LIKE DOMAIN-CONTAINING PROTEIN"/>
    <property type="match status" value="1"/>
</dbReference>
<sequence>MPFFTVIIPLYNKENFVRDAIKSILNQTFTDFELLIINDCSTDNSVAIVSEYVSEKVQIIHHEKNSGLAATRNTGIKKANSNYVTFLDADDVWKPNFLEKIFHLIQNFPEARIFGTNYEEIWKGTLKNPINGSELLEKNHTGYIDFFKLNLKQGIYCHGSVCFHKEVFEKIGYYNESINFSEDLDFNIRANYHFKLAYNNSPQMIYFMLTENQITQSSLQDKTIPDYDLYENWTKNNPDLKKYLDFERYVLGKRLKKDNDSRWKKMIANLDSNNLNWKQNLLLKMPSLVLNSLDKVKLFLLKMGIKPSTY</sequence>
<feature type="domain" description="Glycosyltransferase 2-like" evidence="1">
    <location>
        <begin position="5"/>
        <end position="172"/>
    </location>
</feature>
<dbReference type="PANTHER" id="PTHR43685">
    <property type="entry name" value="GLYCOSYLTRANSFERASE"/>
    <property type="match status" value="1"/>
</dbReference>
<reference evidence="3" key="1">
    <citation type="submission" date="2016-10" db="EMBL/GenBank/DDBJ databases">
        <authorList>
            <person name="Varghese N."/>
            <person name="Submissions S."/>
        </authorList>
    </citation>
    <scope>NUCLEOTIDE SEQUENCE [LARGE SCALE GENOMIC DNA]</scope>
    <source>
        <strain evidence="3">DSM 17934</strain>
    </source>
</reference>
<accession>A0A1H6Y1K8</accession>
<dbReference type="EMBL" id="FNYA01000009">
    <property type="protein sequence ID" value="SEJ31000.1"/>
    <property type="molecule type" value="Genomic_DNA"/>
</dbReference>
<dbReference type="STRING" id="402734.SAMN05660918_2935"/>
<dbReference type="CDD" id="cd00761">
    <property type="entry name" value="Glyco_tranf_GTA_type"/>
    <property type="match status" value="1"/>
</dbReference>
<dbReference type="Gene3D" id="3.90.550.10">
    <property type="entry name" value="Spore Coat Polysaccharide Biosynthesis Protein SpsA, Chain A"/>
    <property type="match status" value="1"/>
</dbReference>